<dbReference type="Pfam" id="PF04525">
    <property type="entry name" value="LOR"/>
    <property type="match status" value="1"/>
</dbReference>
<dbReference type="OrthoDB" id="2104593at2759"/>
<dbReference type="SUPFAM" id="SSF54518">
    <property type="entry name" value="Tubby C-terminal domain-like"/>
    <property type="match status" value="1"/>
</dbReference>
<dbReference type="Gene3D" id="2.40.160.200">
    <property type="entry name" value="LURP1-related"/>
    <property type="match status" value="1"/>
</dbReference>
<evidence type="ECO:0000256" key="1">
    <source>
        <dbReference type="ARBA" id="ARBA00005437"/>
    </source>
</evidence>
<dbReference type="AlphaFoldDB" id="A0A1Y1ZC81"/>
<reference evidence="2 3" key="1">
    <citation type="submission" date="2016-08" db="EMBL/GenBank/DDBJ databases">
        <title>A Parts List for Fungal Cellulosomes Revealed by Comparative Genomics.</title>
        <authorList>
            <consortium name="DOE Joint Genome Institute"/>
            <person name="Haitjema C.H."/>
            <person name="Gilmore S.P."/>
            <person name="Henske J.K."/>
            <person name="Solomon K.V."/>
            <person name="De Groot R."/>
            <person name="Kuo A."/>
            <person name="Mondo S.J."/>
            <person name="Salamov A.A."/>
            <person name="Labutti K."/>
            <person name="Zhao Z."/>
            <person name="Chiniquy J."/>
            <person name="Barry K."/>
            <person name="Brewer H.M."/>
            <person name="Purvine S.O."/>
            <person name="Wright A.T."/>
            <person name="Boxma B."/>
            <person name="Van Alen T."/>
            <person name="Hackstein J.H."/>
            <person name="Baker S.E."/>
            <person name="Grigoriev I.V."/>
            <person name="O'Malley M.A."/>
        </authorList>
    </citation>
    <scope>NUCLEOTIDE SEQUENCE [LARGE SCALE GENOMIC DNA]</scope>
    <source>
        <strain evidence="2 3">G1</strain>
    </source>
</reference>
<evidence type="ECO:0000313" key="2">
    <source>
        <dbReference type="EMBL" id="ORY07567.1"/>
    </source>
</evidence>
<dbReference type="EMBL" id="MCOG01000430">
    <property type="protein sequence ID" value="ORY07567.1"/>
    <property type="molecule type" value="Genomic_DNA"/>
</dbReference>
<evidence type="ECO:0000313" key="3">
    <source>
        <dbReference type="Proteomes" id="UP000193920"/>
    </source>
</evidence>
<protein>
    <recommendedName>
        <fullName evidence="4">DUF567-domain-containing protein</fullName>
    </recommendedName>
</protein>
<keyword evidence="3" id="KW-1185">Reference proteome</keyword>
<dbReference type="InterPro" id="IPR007612">
    <property type="entry name" value="LOR"/>
</dbReference>
<dbReference type="Proteomes" id="UP000193920">
    <property type="component" value="Unassembled WGS sequence"/>
</dbReference>
<evidence type="ECO:0008006" key="4">
    <source>
        <dbReference type="Google" id="ProtNLM"/>
    </source>
</evidence>
<dbReference type="InterPro" id="IPR025659">
    <property type="entry name" value="Tubby-like_C"/>
</dbReference>
<dbReference type="InterPro" id="IPR038595">
    <property type="entry name" value="LOR_sf"/>
</dbReference>
<name>A0A1Y1ZC81_9FUNG</name>
<accession>A0A1Y1ZC81</accession>
<sequence length="205" mass="23484">MRIKTYNSEVVQVPKYPIKIDGENLDIPNNLLVIHNPQANDFQFKITNFEGTELFRSKNGEVVSDINNNPIFNIVSMFGTTKIFKGKKDKEVLVSLSKKDSNAVMNYSININNQFNGDNETLEMNCDKLYCSCGIFQGKEIDNSPMICKITEILNANSFETNSFSQFTIEIPANVDSVLVLALSMFFVNESIRNKYRRFEKTYIR</sequence>
<comment type="caution">
    <text evidence="2">The sequence shown here is derived from an EMBL/GenBank/DDBJ whole genome shotgun (WGS) entry which is preliminary data.</text>
</comment>
<proteinExistence type="inferred from homology"/>
<gene>
    <name evidence="2" type="ORF">LY90DRAFT_709137</name>
</gene>
<comment type="similarity">
    <text evidence="1">Belongs to the LOR family.</text>
</comment>
<organism evidence="2 3">
    <name type="scientific">Neocallimastix californiae</name>
    <dbReference type="NCBI Taxonomy" id="1754190"/>
    <lineage>
        <taxon>Eukaryota</taxon>
        <taxon>Fungi</taxon>
        <taxon>Fungi incertae sedis</taxon>
        <taxon>Chytridiomycota</taxon>
        <taxon>Chytridiomycota incertae sedis</taxon>
        <taxon>Neocallimastigomycetes</taxon>
        <taxon>Neocallimastigales</taxon>
        <taxon>Neocallimastigaceae</taxon>
        <taxon>Neocallimastix</taxon>
    </lineage>
</organism>